<feature type="transmembrane region" description="Helical" evidence="9">
    <location>
        <begin position="163"/>
        <end position="184"/>
    </location>
</feature>
<evidence type="ECO:0000256" key="5">
    <source>
        <dbReference type="ARBA" id="ARBA00022692"/>
    </source>
</evidence>
<accession>A0ABT1NKL1</accession>
<evidence type="ECO:0000313" key="11">
    <source>
        <dbReference type="EMBL" id="MCQ1531810.1"/>
    </source>
</evidence>
<feature type="transmembrane region" description="Helical" evidence="9">
    <location>
        <begin position="225"/>
        <end position="242"/>
    </location>
</feature>
<keyword evidence="12" id="KW-1185">Reference proteome</keyword>
<name>A0ABT1NKL1_9FIRM</name>
<keyword evidence="3" id="KW-0050">Antiport</keyword>
<comment type="subcellular location">
    <subcellularLocation>
        <location evidence="1">Cell membrane</location>
        <topology evidence="1">Multi-pass membrane protein</topology>
    </subcellularLocation>
</comment>
<proteinExistence type="inferred from homology"/>
<feature type="transmembrane region" description="Helical" evidence="9">
    <location>
        <begin position="41"/>
        <end position="65"/>
    </location>
</feature>
<dbReference type="EMBL" id="JAJEKE010000032">
    <property type="protein sequence ID" value="MCQ1531810.1"/>
    <property type="molecule type" value="Genomic_DNA"/>
</dbReference>
<evidence type="ECO:0000256" key="8">
    <source>
        <dbReference type="ARBA" id="ARBA00038435"/>
    </source>
</evidence>
<feature type="transmembrane region" description="Helical" evidence="9">
    <location>
        <begin position="276"/>
        <end position="296"/>
    </location>
</feature>
<dbReference type="InterPro" id="IPR052180">
    <property type="entry name" value="NhaC_Na-H+_Antiporter"/>
</dbReference>
<evidence type="ECO:0000313" key="12">
    <source>
        <dbReference type="Proteomes" id="UP001651880"/>
    </source>
</evidence>
<feature type="transmembrane region" description="Helical" evidence="9">
    <location>
        <begin position="196"/>
        <end position="218"/>
    </location>
</feature>
<comment type="similarity">
    <text evidence="8">Belongs to the NhaC Na(+)/H(+) (TC 2.A.35) antiporter family.</text>
</comment>
<evidence type="ECO:0000256" key="7">
    <source>
        <dbReference type="ARBA" id="ARBA00023136"/>
    </source>
</evidence>
<feature type="transmembrane region" description="Helical" evidence="9">
    <location>
        <begin position="77"/>
        <end position="107"/>
    </location>
</feature>
<gene>
    <name evidence="11" type="ORF">LJD61_20035</name>
</gene>
<reference evidence="11 12" key="1">
    <citation type="submission" date="2021-10" db="EMBL/GenBank/DDBJ databases">
        <title>Lutispora strain m25 sp. nov., a thermophilic, non-spore-forming bacterium isolated from a lab-scale methanogenic bioreactor digesting anaerobic sludge.</title>
        <authorList>
            <person name="El Houari A."/>
            <person name="Mcdonald J."/>
        </authorList>
    </citation>
    <scope>NUCLEOTIDE SEQUENCE [LARGE SCALE GENOMIC DNA]</scope>
    <source>
        <strain evidence="12">m25</strain>
    </source>
</reference>
<keyword evidence="2" id="KW-0813">Transport</keyword>
<evidence type="ECO:0000256" key="3">
    <source>
        <dbReference type="ARBA" id="ARBA00022449"/>
    </source>
</evidence>
<dbReference type="PANTHER" id="PTHR33451">
    <property type="entry name" value="MALATE-2H(+)/NA(+)-LACTATE ANTIPORTER"/>
    <property type="match status" value="1"/>
</dbReference>
<dbReference type="InterPro" id="IPR018461">
    <property type="entry name" value="Na/H_Antiport_NhaC-like_C"/>
</dbReference>
<feature type="transmembrane region" description="Helical" evidence="9">
    <location>
        <begin position="316"/>
        <end position="334"/>
    </location>
</feature>
<evidence type="ECO:0000256" key="6">
    <source>
        <dbReference type="ARBA" id="ARBA00022989"/>
    </source>
</evidence>
<evidence type="ECO:0000256" key="2">
    <source>
        <dbReference type="ARBA" id="ARBA00022448"/>
    </source>
</evidence>
<organism evidence="11 12">
    <name type="scientific">Lutispora saccharofermentans</name>
    <dbReference type="NCBI Taxonomy" id="3024236"/>
    <lineage>
        <taxon>Bacteria</taxon>
        <taxon>Bacillati</taxon>
        <taxon>Bacillota</taxon>
        <taxon>Clostridia</taxon>
        <taxon>Lutisporales</taxon>
        <taxon>Lutisporaceae</taxon>
        <taxon>Lutispora</taxon>
    </lineage>
</organism>
<protein>
    <submittedName>
        <fullName evidence="11">Sodium:proton antiporter</fullName>
    </submittedName>
</protein>
<evidence type="ECO:0000256" key="1">
    <source>
        <dbReference type="ARBA" id="ARBA00004651"/>
    </source>
</evidence>
<evidence type="ECO:0000256" key="9">
    <source>
        <dbReference type="SAM" id="Phobius"/>
    </source>
</evidence>
<sequence length="437" mass="46739">MLLSAFIIANTITVLYLLQKGHPLERLLQIAWKALKECSSLFAIIILMGATISVWLSSGIVPSLIYYGFGYLEGINLVLAAFLCTMIISYVMGTACGTLSTIGIALLGIGKGLMIPAPVLLGAIVSGSFIADKIAPISSLTNLTIQITGTSYKEYIKSSIKTLIPSIALSAIIYFILGNSYGGATDLSMIQEYRSFIGGSFVISPFLLLFPVFVVILAFSGIKTVYNMSLSVGAASLITLFVQKENLASMIKSVLWGYKANTGMAQLDSLISGGGAIPMIEVVLIVMGSITLSSFFEEADLLKPMTDYFYKKDDKAFALIAKTSLLSILLNIVTCDQTVGILIPAKFGADRFDEAGLDRHILARTISDTGTIIAPLLPWNVNALIIYGITGISAVGYGPYGVFCYICPLMTILSGALPARKDIAALPQADKEEHIVL</sequence>
<keyword evidence="6 9" id="KW-1133">Transmembrane helix</keyword>
<dbReference type="Pfam" id="PF03553">
    <property type="entry name" value="Na_H_antiporter"/>
    <property type="match status" value="1"/>
</dbReference>
<keyword evidence="5 9" id="KW-0812">Transmembrane</keyword>
<dbReference type="RefSeq" id="WP_255229377.1">
    <property type="nucleotide sequence ID" value="NZ_JAJEKE010000032.1"/>
</dbReference>
<keyword evidence="7 9" id="KW-0472">Membrane</keyword>
<dbReference type="Proteomes" id="UP001651880">
    <property type="component" value="Unassembled WGS sequence"/>
</dbReference>
<dbReference type="PANTHER" id="PTHR33451:SF3">
    <property type="entry name" value="MALATE-2H(+)_NA(+)-LACTATE ANTIPORTER"/>
    <property type="match status" value="1"/>
</dbReference>
<feature type="transmembrane region" description="Helical" evidence="9">
    <location>
        <begin position="113"/>
        <end position="131"/>
    </location>
</feature>
<evidence type="ECO:0000259" key="10">
    <source>
        <dbReference type="Pfam" id="PF03553"/>
    </source>
</evidence>
<comment type="caution">
    <text evidence="11">The sequence shown here is derived from an EMBL/GenBank/DDBJ whole genome shotgun (WGS) entry which is preliminary data.</text>
</comment>
<evidence type="ECO:0000256" key="4">
    <source>
        <dbReference type="ARBA" id="ARBA00022475"/>
    </source>
</evidence>
<keyword evidence="4" id="KW-1003">Cell membrane</keyword>
<feature type="domain" description="Na+/H+ antiporter NhaC-like C-terminal" evidence="10">
    <location>
        <begin position="131"/>
        <end position="414"/>
    </location>
</feature>